<proteinExistence type="predicted"/>
<dbReference type="RefSeq" id="WP_112112299.1">
    <property type="nucleotide sequence ID" value="NZ_QLSZ01000002.1"/>
</dbReference>
<dbReference type="Gene3D" id="2.60.120.200">
    <property type="match status" value="1"/>
</dbReference>
<dbReference type="EMBL" id="QLSZ01000002">
    <property type="protein sequence ID" value="RAR74149.1"/>
    <property type="molecule type" value="Genomic_DNA"/>
</dbReference>
<protein>
    <submittedName>
        <fullName evidence="2">Cleaved adhesin domain-containing protein</fullName>
    </submittedName>
</protein>
<accession>A0A328YJP1</accession>
<sequence length="41" mass="4540">MTTRTVTLPSTLTGTIYVAFRHHDVTDQFVVDVDNVTVTST</sequence>
<evidence type="ECO:0000313" key="3">
    <source>
        <dbReference type="Proteomes" id="UP000248840"/>
    </source>
</evidence>
<organism evidence="2 3">
    <name type="scientific">Flavobacterium aciduliphilum</name>
    <dbReference type="NCBI Taxonomy" id="1101402"/>
    <lineage>
        <taxon>Bacteria</taxon>
        <taxon>Pseudomonadati</taxon>
        <taxon>Bacteroidota</taxon>
        <taxon>Flavobacteriia</taxon>
        <taxon>Flavobacteriales</taxon>
        <taxon>Flavobacteriaceae</taxon>
        <taxon>Flavobacterium</taxon>
    </lineage>
</organism>
<feature type="domain" description="Cleaved adhesin" evidence="1">
    <location>
        <begin position="3"/>
        <end position="38"/>
    </location>
</feature>
<name>A0A328YJP1_9FLAO</name>
<reference evidence="2 3" key="1">
    <citation type="submission" date="2018-06" db="EMBL/GenBank/DDBJ databases">
        <title>Genomic Encyclopedia of Archaeal and Bacterial Type Strains, Phase II (KMG-II): from individual species to whole genera.</title>
        <authorList>
            <person name="Goeker M."/>
        </authorList>
    </citation>
    <scope>NUCLEOTIDE SEQUENCE [LARGE SCALE GENOMIC DNA]</scope>
    <source>
        <strain evidence="2 3">DSM 25663</strain>
    </source>
</reference>
<dbReference type="Proteomes" id="UP000248840">
    <property type="component" value="Unassembled WGS sequence"/>
</dbReference>
<keyword evidence="3" id="KW-1185">Reference proteome</keyword>
<evidence type="ECO:0000313" key="2">
    <source>
        <dbReference type="EMBL" id="RAR74149.1"/>
    </source>
</evidence>
<dbReference type="Pfam" id="PF07675">
    <property type="entry name" value="Cleaved_Adhesin"/>
    <property type="match status" value="1"/>
</dbReference>
<dbReference type="AlphaFoldDB" id="A0A328YJP1"/>
<gene>
    <name evidence="2" type="ORF">CLV55_10278</name>
</gene>
<comment type="caution">
    <text evidence="2">The sequence shown here is derived from an EMBL/GenBank/DDBJ whole genome shotgun (WGS) entry which is preliminary data.</text>
</comment>
<dbReference type="InterPro" id="IPR011628">
    <property type="entry name" value="Cleaved_adhesin"/>
</dbReference>
<evidence type="ECO:0000259" key="1">
    <source>
        <dbReference type="Pfam" id="PF07675"/>
    </source>
</evidence>